<dbReference type="Pfam" id="PF18962">
    <property type="entry name" value="Por_Secre_tail"/>
    <property type="match status" value="1"/>
</dbReference>
<evidence type="ECO:0000256" key="2">
    <source>
        <dbReference type="SAM" id="SignalP"/>
    </source>
</evidence>
<comment type="caution">
    <text evidence="4">The sequence shown here is derived from an EMBL/GenBank/DDBJ whole genome shotgun (WGS) entry which is preliminary data.</text>
</comment>
<evidence type="ECO:0000259" key="3">
    <source>
        <dbReference type="Pfam" id="PF18962"/>
    </source>
</evidence>
<dbReference type="NCBIfam" id="TIGR04183">
    <property type="entry name" value="Por_Secre_tail"/>
    <property type="match status" value="1"/>
</dbReference>
<dbReference type="InterPro" id="IPR026444">
    <property type="entry name" value="Secre_tail"/>
</dbReference>
<feature type="signal peptide" evidence="2">
    <location>
        <begin position="1"/>
        <end position="16"/>
    </location>
</feature>
<reference evidence="4" key="1">
    <citation type="submission" date="2020-08" db="EMBL/GenBank/DDBJ databases">
        <title>Hyunsoonleella sp. strain SJ7 genome sequencing and assembly.</title>
        <authorList>
            <person name="Kim I."/>
        </authorList>
    </citation>
    <scope>NUCLEOTIDE SEQUENCE</scope>
    <source>
        <strain evidence="4">SJ7</strain>
    </source>
</reference>
<dbReference type="InterPro" id="IPR013431">
    <property type="entry name" value="Delta_60_rpt"/>
</dbReference>
<keyword evidence="5" id="KW-1185">Reference proteome</keyword>
<feature type="chain" id="PRO_5037482519" evidence="2">
    <location>
        <begin position="17"/>
        <end position="844"/>
    </location>
</feature>
<evidence type="ECO:0000313" key="5">
    <source>
        <dbReference type="Proteomes" id="UP000656244"/>
    </source>
</evidence>
<sequence>MKVFYLLLLFSLSVVAQQPGSLDISFNSNDYGFGKDIMDARAMAIQNDGKIVVAMPYQSRPDLKGVALTRINNDGSIDNSFIKGRVNTNRRIYKIIILSEGKILIAGNFNEYNGVVVNYLARLNSDGSLDTSFNVGIGTDKPITELAVQNDGKIVLGGSFRTINNIFVGGIARLNSDGSLDTTFDSGVGTNGYVSKLAVQADGNILVSGDYDLFNNEEANGLVRLNKDGTLDNNFDAGTGPDNAINAMVVQDDGKIVIGGQFKRYNGILASRLARLNSDGSIDTSFNTGTGIYGTLFSIKIQSDGKILISGTFPGYNETTVNRIARLHTNGSLDTSFNTGTGADDGKSGPYIGTMVIQSDGKIVISGDFENFNGIYINGLARLGSDGSLDMSFNEGTGANHNVYTSAKQSDGKILIGGSFNRYNGKLVNNIARLNTEDGSLDTSFDAELVVSYVSVVEILKVQGDGKIIVGSGVLNRSTGTSNHNRIVNRVRRLNSDGSIDTSFTDGIIDEDDGSVYGIEIQQDGKILLYGDFINYNGTGRSKIVRLNSDGSIDTGFTEATLLSDSKVWSVVVQNDNKIIIGGDFGRYNGYLFDNFVRLNMDGNVDFTFASGGKGFNDVVKGVFLQNDGKILVYGWFNEYNGTDVSSMVRMQPDGILDDTFSIVGVGDIRAVAFQGDGKILLGGDINQVDNQDMNDVVRINSDGSVDDSFSTGISKDDHFLYRDYVHTLTIQDDGKIIIGGTFHEFHEEGRNRIARLLASEELSIDKVVKGGEVLVYPNPAKEVVNINLEKSIQLKNINIYNIQKQFLFSTKEKSIDVSRLTSGFYFIEVETNQGKSTKKIIIE</sequence>
<dbReference type="Pfam" id="PF17164">
    <property type="entry name" value="DUF5122"/>
    <property type="match status" value="13"/>
</dbReference>
<dbReference type="AlphaFoldDB" id="A0A923HKD3"/>
<accession>A0A923HKD3</accession>
<dbReference type="Gene3D" id="2.80.10.50">
    <property type="match status" value="7"/>
</dbReference>
<dbReference type="NCBIfam" id="TIGR02608">
    <property type="entry name" value="delta_60_rpt"/>
    <property type="match status" value="13"/>
</dbReference>
<dbReference type="Proteomes" id="UP000656244">
    <property type="component" value="Unassembled WGS sequence"/>
</dbReference>
<dbReference type="SUPFAM" id="SSF63829">
    <property type="entry name" value="Calcium-dependent phosphotriesterase"/>
    <property type="match status" value="2"/>
</dbReference>
<protein>
    <submittedName>
        <fullName evidence="4">T9SS type A sorting domain-containing protein</fullName>
    </submittedName>
</protein>
<organism evidence="4 5">
    <name type="scientific">Hyunsoonleella aquatilis</name>
    <dbReference type="NCBI Taxonomy" id="2762758"/>
    <lineage>
        <taxon>Bacteria</taxon>
        <taxon>Pseudomonadati</taxon>
        <taxon>Bacteroidota</taxon>
        <taxon>Flavobacteriia</taxon>
        <taxon>Flavobacteriales</taxon>
        <taxon>Flavobacteriaceae</taxon>
    </lineage>
</organism>
<keyword evidence="1 2" id="KW-0732">Signal</keyword>
<proteinExistence type="predicted"/>
<name>A0A923HKD3_9FLAO</name>
<feature type="domain" description="Secretion system C-terminal sorting" evidence="3">
    <location>
        <begin position="776"/>
        <end position="843"/>
    </location>
</feature>
<dbReference type="EMBL" id="JACNMF010000006">
    <property type="protein sequence ID" value="MBC3759917.1"/>
    <property type="molecule type" value="Genomic_DNA"/>
</dbReference>
<gene>
    <name evidence="4" type="ORF">H7U19_16005</name>
</gene>
<dbReference type="RefSeq" id="WP_186563883.1">
    <property type="nucleotide sequence ID" value="NZ_JACNMF010000006.1"/>
</dbReference>
<evidence type="ECO:0000256" key="1">
    <source>
        <dbReference type="ARBA" id="ARBA00022729"/>
    </source>
</evidence>
<evidence type="ECO:0000313" key="4">
    <source>
        <dbReference type="EMBL" id="MBC3759917.1"/>
    </source>
</evidence>